<evidence type="ECO:0000256" key="3">
    <source>
        <dbReference type="ARBA" id="ARBA00006904"/>
    </source>
</evidence>
<comment type="catalytic activity">
    <reaction evidence="11">
        <text>O-phospho-L-serine + 2-oxoglutarate = 3-phosphooxypyruvate + L-glutamate</text>
        <dbReference type="Rhea" id="RHEA:14329"/>
        <dbReference type="ChEBI" id="CHEBI:16810"/>
        <dbReference type="ChEBI" id="CHEBI:18110"/>
        <dbReference type="ChEBI" id="CHEBI:29985"/>
        <dbReference type="ChEBI" id="CHEBI:57524"/>
        <dbReference type="EC" id="2.6.1.52"/>
    </reaction>
</comment>
<evidence type="ECO:0000256" key="2">
    <source>
        <dbReference type="ARBA" id="ARBA00005099"/>
    </source>
</evidence>
<keyword evidence="9" id="KW-0663">Pyridoxal phosphate</keyword>
<dbReference type="InterPro" id="IPR015421">
    <property type="entry name" value="PyrdxlP-dep_Trfase_major"/>
</dbReference>
<evidence type="ECO:0000256" key="4">
    <source>
        <dbReference type="ARBA" id="ARBA00013030"/>
    </source>
</evidence>
<comment type="caution">
    <text evidence="12">The sequence shown here is derived from an EMBL/GenBank/DDBJ whole genome shotgun (WGS) entry which is preliminary data.</text>
</comment>
<evidence type="ECO:0000256" key="11">
    <source>
        <dbReference type="ARBA" id="ARBA00049007"/>
    </source>
</evidence>
<dbReference type="CDD" id="cd01494">
    <property type="entry name" value="AAT_I"/>
    <property type="match status" value="1"/>
</dbReference>
<dbReference type="EMBL" id="JAPDFL010000001">
    <property type="protein sequence ID" value="MCW1931438.1"/>
    <property type="molecule type" value="Genomic_DNA"/>
</dbReference>
<dbReference type="NCBIfam" id="NF002841">
    <property type="entry name" value="PRK03080.1-2"/>
    <property type="match status" value="1"/>
</dbReference>
<evidence type="ECO:0000256" key="7">
    <source>
        <dbReference type="ARBA" id="ARBA00022605"/>
    </source>
</evidence>
<organism evidence="12 13">
    <name type="scientific">Pararhodobacter zhoushanensis</name>
    <dbReference type="NCBI Taxonomy" id="2479545"/>
    <lineage>
        <taxon>Bacteria</taxon>
        <taxon>Pseudomonadati</taxon>
        <taxon>Pseudomonadota</taxon>
        <taxon>Alphaproteobacteria</taxon>
        <taxon>Rhodobacterales</taxon>
        <taxon>Paracoccaceae</taxon>
        <taxon>Pararhodobacter</taxon>
    </lineage>
</organism>
<dbReference type="EC" id="2.6.1.52" evidence="4"/>
<dbReference type="PIRSF" id="PIRSF000525">
    <property type="entry name" value="SerC"/>
    <property type="match status" value="1"/>
</dbReference>
<dbReference type="InterPro" id="IPR006271">
    <property type="entry name" value="Pser_aminoTfrase_methanosarc"/>
</dbReference>
<dbReference type="SUPFAM" id="SSF53383">
    <property type="entry name" value="PLP-dependent transferases"/>
    <property type="match status" value="1"/>
</dbReference>
<reference evidence="12 13" key="1">
    <citation type="submission" date="2022-10" db="EMBL/GenBank/DDBJ databases">
        <title>Pararhodobacter sp. nov., isolated from marine algae.</title>
        <authorList>
            <person name="Choi B.J."/>
            <person name="Kim J.M."/>
            <person name="Lee J.K."/>
            <person name="Choi D.G."/>
            <person name="Jeon C.O."/>
        </authorList>
    </citation>
    <scope>NUCLEOTIDE SEQUENCE [LARGE SCALE GENOMIC DNA]</scope>
    <source>
        <strain evidence="12 13">ZQ420</strain>
    </source>
</reference>
<dbReference type="Proteomes" id="UP001208938">
    <property type="component" value="Unassembled WGS sequence"/>
</dbReference>
<keyword evidence="10" id="KW-0718">Serine biosynthesis</keyword>
<evidence type="ECO:0000256" key="10">
    <source>
        <dbReference type="ARBA" id="ARBA00023299"/>
    </source>
</evidence>
<gene>
    <name evidence="12" type="ORF">OKW52_03955</name>
</gene>
<evidence type="ECO:0000256" key="9">
    <source>
        <dbReference type="ARBA" id="ARBA00022898"/>
    </source>
</evidence>
<dbReference type="RefSeq" id="WP_264504550.1">
    <property type="nucleotide sequence ID" value="NZ_JAPDFL010000001.1"/>
</dbReference>
<dbReference type="InterPro" id="IPR022278">
    <property type="entry name" value="Pser_aminoTfrase"/>
</dbReference>
<evidence type="ECO:0000313" key="13">
    <source>
        <dbReference type="Proteomes" id="UP001208938"/>
    </source>
</evidence>
<comment type="similarity">
    <text evidence="3">Belongs to the class-V pyridoxal-phosphate-dependent aminotransferase family. SerC subfamily.</text>
</comment>
<keyword evidence="6 12" id="KW-0032">Aminotransferase</keyword>
<protein>
    <recommendedName>
        <fullName evidence="4">phosphoserine transaminase</fullName>
        <ecNumber evidence="4">2.6.1.52</ecNumber>
    </recommendedName>
</protein>
<keyword evidence="7" id="KW-0028">Amino-acid biosynthesis</keyword>
<comment type="pathway">
    <text evidence="2">Amino-acid biosynthesis; L-serine biosynthesis; L-serine from 3-phospho-D-glycerate: step 2/3.</text>
</comment>
<evidence type="ECO:0000313" key="12">
    <source>
        <dbReference type="EMBL" id="MCW1931438.1"/>
    </source>
</evidence>
<evidence type="ECO:0000256" key="8">
    <source>
        <dbReference type="ARBA" id="ARBA00022679"/>
    </source>
</evidence>
<evidence type="ECO:0000256" key="6">
    <source>
        <dbReference type="ARBA" id="ARBA00022576"/>
    </source>
</evidence>
<dbReference type="GO" id="GO:0004648">
    <property type="term" value="F:O-phospho-L-serine:2-oxoglutarate aminotransferase activity"/>
    <property type="evidence" value="ECO:0007669"/>
    <property type="project" value="UniProtKB-EC"/>
</dbReference>
<evidence type="ECO:0000256" key="1">
    <source>
        <dbReference type="ARBA" id="ARBA00001933"/>
    </source>
</evidence>
<sequence>MSTMTTPATRPANPRFSSGPCAKIPNFSLDMLADAPLGRSHRAAVGKSKLAEAIDLTREVLGVPADYRIGIVPGSDTGAVEMAMWSLLGARPVEMLAWESFGEGWVTDVVKQLKLDAVVKKAPYGQIVDLTTVDFDKDVVFTWNGTTSGARLPNGDAIPADRAGLTICDATSAAFAMELPFDKLDVVTFSWQKVLGGEGAHGVLILSPRAVERLESYTPAWPLPKIFRMTKGGKLIEGIFKGETINTPSMLAVEDYLVALKWAQSLGGRKALIARAEANAQVIHDFVAAKPWIANLAEDMAIASTTSVCLKFTDARITDGAAFAKAVAKRLEKEGVALDIGAYRDAPAGLRIWCGSTVETADVAALMPWLEWAFEAEIAALAA</sequence>
<keyword evidence="13" id="KW-1185">Reference proteome</keyword>
<dbReference type="InterPro" id="IPR015422">
    <property type="entry name" value="PyrdxlP-dep_Trfase_small"/>
</dbReference>
<comment type="cofactor">
    <cofactor evidence="1">
        <name>pyridoxal 5'-phosphate</name>
        <dbReference type="ChEBI" id="CHEBI:597326"/>
    </cofactor>
</comment>
<keyword evidence="8 12" id="KW-0808">Transferase</keyword>
<name>A0ABT3GV73_9RHOB</name>
<dbReference type="InterPro" id="IPR015424">
    <property type="entry name" value="PyrdxlP-dep_Trfase"/>
</dbReference>
<dbReference type="NCBIfam" id="TIGR01365">
    <property type="entry name" value="serC_2"/>
    <property type="match status" value="1"/>
</dbReference>
<keyword evidence="5" id="KW-0963">Cytoplasm</keyword>
<dbReference type="PANTHER" id="PTHR21152:SF40">
    <property type="entry name" value="ALANINE--GLYOXYLATE AMINOTRANSFERASE"/>
    <property type="match status" value="1"/>
</dbReference>
<dbReference type="PANTHER" id="PTHR21152">
    <property type="entry name" value="AMINOTRANSFERASE CLASS V"/>
    <property type="match status" value="1"/>
</dbReference>
<dbReference type="Gene3D" id="3.90.1150.10">
    <property type="entry name" value="Aspartate Aminotransferase, domain 1"/>
    <property type="match status" value="1"/>
</dbReference>
<accession>A0ABT3GV73</accession>
<proteinExistence type="inferred from homology"/>
<dbReference type="Gene3D" id="3.40.640.10">
    <property type="entry name" value="Type I PLP-dependent aspartate aminotransferase-like (Major domain)"/>
    <property type="match status" value="1"/>
</dbReference>
<evidence type="ECO:0000256" key="5">
    <source>
        <dbReference type="ARBA" id="ARBA00022490"/>
    </source>
</evidence>